<feature type="compositionally biased region" description="Basic and acidic residues" evidence="1">
    <location>
        <begin position="1"/>
        <end position="15"/>
    </location>
</feature>
<sequence>MKSNDADTKRKESTAESRVQGNQPRPARAGLGSYEGIMTLQRLAGNRAVAQLMNAAQTADAPIQRQSGLNSLGAISLDLAGGDVAKADVIRRMIDKYGPIKVRSAAIDLPDAFASLERAEMTMQFLEQPGAGPELAAVAQRLAGAADDRYLKLLKLMLDAKAAAGSMDLDAARLEIVCALADEIGENKGHLQYVVLSVVRSDDLEATAKKLDRVKTFNFNEKLEQKVDSEAKKFADWNLKDKLFAIDKEESEQKKKAFDDQREAASQVPKVKKEKSEFKKGQLLGEEQQKRAKPKQDEIALDAEKKRQDAKGPEYELALDERKGKYAQYYQAVGFHPQADAALAMASNWFDQALKIMDIVMLGKDGETLAFKSGLSIDKLIGLRNKFAPGQIAQLLQQLKIAGLTPFMEYPIYTAFLKALLAQVPWAPLQDLAKYVGKFHAYCEDPAATGHFVTLVQGYSVKEIVNLLEAAPPYKTPDVNKMSLLVALSAKADSASTLLAALNLCERAEWDAARVLAEQGAWPDGAKAAELELAIEGRMMANIDKDDQFARWIKNLAVLAEKGYHTITYGNVVTLGGKMLTKEVLCTVSGNGLNESFVVHGHPGAGKAQVGSPNASDIHLKPSGGYNVNTRLKREQIPVVIWNGIGDARRKELTKQ</sequence>
<feature type="region of interest" description="Disordered" evidence="1">
    <location>
        <begin position="255"/>
        <end position="313"/>
    </location>
</feature>
<comment type="caution">
    <text evidence="2">The sequence shown here is derived from an EMBL/GenBank/DDBJ whole genome shotgun (WGS) entry which is preliminary data.</text>
</comment>
<organism evidence="2 3">
    <name type="scientific">Paenibacillus arenilitoris</name>
    <dbReference type="NCBI Taxonomy" id="2772299"/>
    <lineage>
        <taxon>Bacteria</taxon>
        <taxon>Bacillati</taxon>
        <taxon>Bacillota</taxon>
        <taxon>Bacilli</taxon>
        <taxon>Bacillales</taxon>
        <taxon>Paenibacillaceae</taxon>
        <taxon>Paenibacillus</taxon>
    </lineage>
</organism>
<proteinExistence type="predicted"/>
<evidence type="ECO:0000313" key="3">
    <source>
        <dbReference type="Proteomes" id="UP000632125"/>
    </source>
</evidence>
<dbReference type="EMBL" id="JACXIY010000017">
    <property type="protein sequence ID" value="MBD2869981.1"/>
    <property type="molecule type" value="Genomic_DNA"/>
</dbReference>
<feature type="compositionally biased region" description="Basic and acidic residues" evidence="1">
    <location>
        <begin position="287"/>
        <end position="313"/>
    </location>
</feature>
<dbReference type="RefSeq" id="WP_190862529.1">
    <property type="nucleotide sequence ID" value="NZ_JACXIY010000017.1"/>
</dbReference>
<keyword evidence="3" id="KW-1185">Reference proteome</keyword>
<feature type="region of interest" description="Disordered" evidence="1">
    <location>
        <begin position="1"/>
        <end position="31"/>
    </location>
</feature>
<dbReference type="AlphaFoldDB" id="A0A927CQB0"/>
<protein>
    <submittedName>
        <fullName evidence="2">Uncharacterized protein</fullName>
    </submittedName>
</protein>
<accession>A0A927CQB0</accession>
<reference evidence="2" key="1">
    <citation type="submission" date="2020-09" db="EMBL/GenBank/DDBJ databases">
        <title>A novel bacterium of genus Paenibacillus, isolated from South China Sea.</title>
        <authorList>
            <person name="Huang H."/>
            <person name="Mo K."/>
            <person name="Hu Y."/>
        </authorList>
    </citation>
    <scope>NUCLEOTIDE SEQUENCE</scope>
    <source>
        <strain evidence="2">IB182493</strain>
    </source>
</reference>
<gene>
    <name evidence="2" type="ORF">IDH41_15430</name>
</gene>
<evidence type="ECO:0000256" key="1">
    <source>
        <dbReference type="SAM" id="MobiDB-lite"/>
    </source>
</evidence>
<evidence type="ECO:0000313" key="2">
    <source>
        <dbReference type="EMBL" id="MBD2869981.1"/>
    </source>
</evidence>
<dbReference type="Proteomes" id="UP000632125">
    <property type="component" value="Unassembled WGS sequence"/>
</dbReference>
<name>A0A927CQB0_9BACL</name>